<feature type="chain" id="PRO_5042067226" description="Secreted protein" evidence="2">
    <location>
        <begin position="47"/>
        <end position="347"/>
    </location>
</feature>
<evidence type="ECO:0000256" key="1">
    <source>
        <dbReference type="SAM" id="MobiDB-lite"/>
    </source>
</evidence>
<evidence type="ECO:0000256" key="2">
    <source>
        <dbReference type="SAM" id="SignalP"/>
    </source>
</evidence>
<evidence type="ECO:0008006" key="5">
    <source>
        <dbReference type="Google" id="ProtNLM"/>
    </source>
</evidence>
<keyword evidence="2" id="KW-0732">Signal</keyword>
<proteinExistence type="predicted"/>
<accession>A0AAE9ZC88</accession>
<dbReference type="EMBL" id="CP118166">
    <property type="protein sequence ID" value="WDI32213.1"/>
    <property type="molecule type" value="Genomic_DNA"/>
</dbReference>
<name>A0AAE9ZC88_9PROT</name>
<evidence type="ECO:0000313" key="4">
    <source>
        <dbReference type="Proteomes" id="UP001214043"/>
    </source>
</evidence>
<reference evidence="3" key="1">
    <citation type="submission" date="2023-02" db="EMBL/GenBank/DDBJ databases">
        <title>Genome sequence of Hyphococcus flavus.</title>
        <authorList>
            <person name="Rong J.-C."/>
            <person name="Zhao Q."/>
            <person name="Yi M."/>
            <person name="Wu J.-Y."/>
        </authorList>
    </citation>
    <scope>NUCLEOTIDE SEQUENCE</scope>
    <source>
        <strain evidence="3">MCCC 1K03223</strain>
    </source>
</reference>
<organism evidence="3 4">
    <name type="scientific">Hyphococcus flavus</name>
    <dbReference type="NCBI Taxonomy" id="1866326"/>
    <lineage>
        <taxon>Bacteria</taxon>
        <taxon>Pseudomonadati</taxon>
        <taxon>Pseudomonadota</taxon>
        <taxon>Alphaproteobacteria</taxon>
        <taxon>Parvularculales</taxon>
        <taxon>Parvularculaceae</taxon>
        <taxon>Hyphococcus</taxon>
    </lineage>
</organism>
<dbReference type="Proteomes" id="UP001214043">
    <property type="component" value="Chromosome"/>
</dbReference>
<dbReference type="RefSeq" id="WP_274494119.1">
    <property type="nucleotide sequence ID" value="NZ_CP118166.1"/>
</dbReference>
<keyword evidence="4" id="KW-1185">Reference proteome</keyword>
<sequence>MSQSRRCKGPRQVSVSYRSGSNNRKIRPAAALAAIVAGLAATTVSADTLAQPKDNSLERSAANYIRFREDVAAIEAMPFTDEEVTREAHRRLSTHDSTELAGGWVAYAALVAADSPAFAEAIQDEIKKKSNRRKGVIGGVDGLMANIAQDPAYLRNLSGADEAVSAILAMSVQDSTRIAELGDAFKTQAYAMQKTSWGKKRISPPQSRLDEAANYGRARAKPATPVFERPVNDGVMAPALANARQEWAADWGASGGAGRVSEKSADIIINNILNLAARYSTNALNPRLVEVYAANPKSERCLSMAKLTLDQCIAATRTPYEEAFCLGEHGLNDVATCNGWVADAGAS</sequence>
<protein>
    <recommendedName>
        <fullName evidence="5">Secreted protein</fullName>
    </recommendedName>
</protein>
<gene>
    <name evidence="3" type="ORF">PUV54_03275</name>
</gene>
<feature type="signal peptide" evidence="2">
    <location>
        <begin position="1"/>
        <end position="46"/>
    </location>
</feature>
<evidence type="ECO:0000313" key="3">
    <source>
        <dbReference type="EMBL" id="WDI32213.1"/>
    </source>
</evidence>
<dbReference type="AlphaFoldDB" id="A0AAE9ZC88"/>
<feature type="region of interest" description="Disordered" evidence="1">
    <location>
        <begin position="1"/>
        <end position="20"/>
    </location>
</feature>
<dbReference type="KEGG" id="hfl:PUV54_03275"/>